<organism evidence="2 3">
    <name type="scientific">Xenopus laevis</name>
    <name type="common">African clawed frog</name>
    <dbReference type="NCBI Taxonomy" id="8355"/>
    <lineage>
        <taxon>Eukaryota</taxon>
        <taxon>Metazoa</taxon>
        <taxon>Chordata</taxon>
        <taxon>Craniata</taxon>
        <taxon>Vertebrata</taxon>
        <taxon>Euteleostomi</taxon>
        <taxon>Amphibia</taxon>
        <taxon>Batrachia</taxon>
        <taxon>Anura</taxon>
        <taxon>Pipoidea</taxon>
        <taxon>Pipidae</taxon>
        <taxon>Xenopodinae</taxon>
        <taxon>Xenopus</taxon>
        <taxon>Xenopus</taxon>
    </lineage>
</organism>
<feature type="chain" id="PRO_5037478420" description="Secreted protein" evidence="1">
    <location>
        <begin position="24"/>
        <end position="67"/>
    </location>
</feature>
<evidence type="ECO:0000256" key="1">
    <source>
        <dbReference type="SAM" id="SignalP"/>
    </source>
</evidence>
<reference evidence="3" key="1">
    <citation type="journal article" date="2016" name="Nature">
        <title>Genome evolution in the allotetraploid frog Xenopus laevis.</title>
        <authorList>
            <person name="Session A.M."/>
            <person name="Uno Y."/>
            <person name="Kwon T."/>
            <person name="Chapman J.A."/>
            <person name="Toyoda A."/>
            <person name="Takahashi S."/>
            <person name="Fukui A."/>
            <person name="Hikosaka A."/>
            <person name="Suzuki A."/>
            <person name="Kondo M."/>
            <person name="van Heeringen S.J."/>
            <person name="Quigley I."/>
            <person name="Heinz S."/>
            <person name="Ogino H."/>
            <person name="Ochi H."/>
            <person name="Hellsten U."/>
            <person name="Lyons J.B."/>
            <person name="Simakov O."/>
            <person name="Putnam N."/>
            <person name="Stites J."/>
            <person name="Kuroki Y."/>
            <person name="Tanaka T."/>
            <person name="Michiue T."/>
            <person name="Watanabe M."/>
            <person name="Bogdanovic O."/>
            <person name="Lister R."/>
            <person name="Georgiou G."/>
            <person name="Paranjpe S.S."/>
            <person name="van Kruijsbergen I."/>
            <person name="Shu S."/>
            <person name="Carlson J."/>
            <person name="Kinoshita T."/>
            <person name="Ohta Y."/>
            <person name="Mawaribuchi S."/>
            <person name="Jenkins J."/>
            <person name="Grimwood J."/>
            <person name="Schmutz J."/>
            <person name="Mitros T."/>
            <person name="Mozaffari S.V."/>
            <person name="Suzuki Y."/>
            <person name="Haramoto Y."/>
            <person name="Yamamoto T.S."/>
            <person name="Takagi C."/>
            <person name="Heald R."/>
            <person name="Miller K."/>
            <person name="Haudenschild C."/>
            <person name="Kitzman J."/>
            <person name="Nakayama T."/>
            <person name="Izutsu Y."/>
            <person name="Robert J."/>
            <person name="Fortriede J."/>
            <person name="Burns K."/>
            <person name="Lotay V."/>
            <person name="Karimi K."/>
            <person name="Yasuoka Y."/>
            <person name="Dichmann D.S."/>
            <person name="Flajnik M.F."/>
            <person name="Houston D.W."/>
            <person name="Shendure J."/>
            <person name="DuPasquier L."/>
            <person name="Vize P.D."/>
            <person name="Zorn A.M."/>
            <person name="Ito M."/>
            <person name="Marcotte E.M."/>
            <person name="Wallingford J.B."/>
            <person name="Ito Y."/>
            <person name="Asashima M."/>
            <person name="Ueno N."/>
            <person name="Matsuda Y."/>
            <person name="Veenstra G.J."/>
            <person name="Fujiyama A."/>
            <person name="Harland R.M."/>
            <person name="Taira M."/>
            <person name="Rokhsar D.S."/>
        </authorList>
    </citation>
    <scope>NUCLEOTIDE SEQUENCE [LARGE SCALE GENOMIC DNA]</scope>
    <source>
        <strain evidence="3">J</strain>
    </source>
</reference>
<gene>
    <name evidence="2" type="ORF">XELAEV_18025174mg</name>
</gene>
<keyword evidence="1" id="KW-0732">Signal</keyword>
<evidence type="ECO:0008006" key="4">
    <source>
        <dbReference type="Google" id="ProtNLM"/>
    </source>
</evidence>
<dbReference type="Proteomes" id="UP000694892">
    <property type="component" value="Chromosome 4S"/>
</dbReference>
<proteinExistence type="predicted"/>
<protein>
    <recommendedName>
        <fullName evidence="4">Secreted protein</fullName>
    </recommendedName>
</protein>
<evidence type="ECO:0000313" key="3">
    <source>
        <dbReference type="Proteomes" id="UP000694892"/>
    </source>
</evidence>
<dbReference type="EMBL" id="CM004473">
    <property type="protein sequence ID" value="OCT82643.1"/>
    <property type="molecule type" value="Genomic_DNA"/>
</dbReference>
<accession>A0A974CZE0</accession>
<evidence type="ECO:0000313" key="2">
    <source>
        <dbReference type="EMBL" id="OCT82643.1"/>
    </source>
</evidence>
<name>A0A974CZE0_XENLA</name>
<feature type="signal peptide" evidence="1">
    <location>
        <begin position="1"/>
        <end position="23"/>
    </location>
</feature>
<sequence length="67" mass="7851">MQRDLSHLLCMVLIILTRFSIFGTKPCQLLYVRMLWTILYSAEACHQYSVLSKNKHNKHSLCEVNNP</sequence>
<dbReference type="AlphaFoldDB" id="A0A974CZE0"/>